<gene>
    <name evidence="2" type="ORF">Micbo1qcDRAFT_205672</name>
</gene>
<dbReference type="Proteomes" id="UP000070501">
    <property type="component" value="Unassembled WGS sequence"/>
</dbReference>
<evidence type="ECO:0000259" key="1">
    <source>
        <dbReference type="Pfam" id="PF12417"/>
    </source>
</evidence>
<name>A0A136IZ28_9PEZI</name>
<accession>A0A136IZ28</accession>
<dbReference type="PANTHER" id="PTHR40780:SF2">
    <property type="entry name" value="DUF3669 DOMAIN-CONTAINING PROTEIN"/>
    <property type="match status" value="1"/>
</dbReference>
<dbReference type="AlphaFoldDB" id="A0A136IZ28"/>
<organism evidence="2 3">
    <name type="scientific">Microdochium bolleyi</name>
    <dbReference type="NCBI Taxonomy" id="196109"/>
    <lineage>
        <taxon>Eukaryota</taxon>
        <taxon>Fungi</taxon>
        <taxon>Dikarya</taxon>
        <taxon>Ascomycota</taxon>
        <taxon>Pezizomycotina</taxon>
        <taxon>Sordariomycetes</taxon>
        <taxon>Xylariomycetidae</taxon>
        <taxon>Xylariales</taxon>
        <taxon>Microdochiaceae</taxon>
        <taxon>Microdochium</taxon>
    </lineage>
</organism>
<dbReference type="EMBL" id="KQ964253">
    <property type="protein sequence ID" value="KXJ90049.1"/>
    <property type="molecule type" value="Genomic_DNA"/>
</dbReference>
<dbReference type="Pfam" id="PF12417">
    <property type="entry name" value="DUF3669"/>
    <property type="match status" value="1"/>
</dbReference>
<dbReference type="InParanoid" id="A0A136IZ28"/>
<sequence>MAAPQDQPLLLQLPPEIRLNIYDLFMRDHVRDVAARAESHPESIISPESSWPLHTLERADCATPLRWICRQVRDETSQLAYGYLHFTVRHWQMANPPYFTQDLGKPGSRPHDQPFAPVHLQLEWRLPVWPWAIDEGQYLNTVREAFAWHCKRRTGRDPESTDLMLSTVRTIRFILVQPATTKPPYRLDSGATTMEHLYKKVAQELDLVLLECRRHGQLKKIELEGLFPRQWVRGLEQTFGADGSIVLKLAKTTDASLFNDFQKHNLIYHHIAAHNIDVKVPVCHSYIRAEDSHDLFDNTPELVEAARAYANTPTRVLVSQRINPLPETTRAHLINKYCRPQLRDAAHASPKNKDCLVRPQLGSMRGRSTMTFSLRNFKLHLNQAIDLQLDVLSVASTLAKSLAVMHWAALTDARDVEFVLGSSAPHPAPRPTWSEIVALTEEVTIGASSGTFEEQGFFCHQTTELWLLDFNQVRDIDLDDEGLVDKLVDAHNCNDPYYPKPCQAHTAAEKVWDKFATAYLEMAAVALHDKTAEAKSLPGRFLDALVAHERAKQNVVA</sequence>
<dbReference type="OrthoDB" id="2993351at2759"/>
<evidence type="ECO:0000313" key="3">
    <source>
        <dbReference type="Proteomes" id="UP000070501"/>
    </source>
</evidence>
<dbReference type="InterPro" id="IPR022137">
    <property type="entry name" value="Znf_prot_DUF3669"/>
</dbReference>
<evidence type="ECO:0000313" key="2">
    <source>
        <dbReference type="EMBL" id="KXJ90049.1"/>
    </source>
</evidence>
<dbReference type="PANTHER" id="PTHR40780">
    <property type="entry name" value="DUF3669 DOMAIN-CONTAINING PROTEIN"/>
    <property type="match status" value="1"/>
</dbReference>
<reference evidence="3" key="1">
    <citation type="submission" date="2016-02" db="EMBL/GenBank/DDBJ databases">
        <title>Draft genome sequence of Microdochium bolleyi, a fungal endophyte of beachgrass.</title>
        <authorList>
            <consortium name="DOE Joint Genome Institute"/>
            <person name="David A.S."/>
            <person name="May G."/>
            <person name="Haridas S."/>
            <person name="Lim J."/>
            <person name="Wang M."/>
            <person name="Labutti K."/>
            <person name="Lipzen A."/>
            <person name="Barry K."/>
            <person name="Grigoriev I.V."/>
        </authorList>
    </citation>
    <scope>NUCLEOTIDE SEQUENCE [LARGE SCALE GENOMIC DNA]</scope>
    <source>
        <strain evidence="3">J235TASD1</strain>
    </source>
</reference>
<proteinExistence type="predicted"/>
<protein>
    <recommendedName>
        <fullName evidence="1">DUF3669 domain-containing protein</fullName>
    </recommendedName>
</protein>
<feature type="domain" description="DUF3669" evidence="1">
    <location>
        <begin position="465"/>
        <end position="529"/>
    </location>
</feature>
<keyword evidence="3" id="KW-1185">Reference proteome</keyword>